<gene>
    <name evidence="1" type="ORF">GCM10009759_54230</name>
</gene>
<evidence type="ECO:0000313" key="2">
    <source>
        <dbReference type="Proteomes" id="UP001500897"/>
    </source>
</evidence>
<protein>
    <submittedName>
        <fullName evidence="1">Uncharacterized protein</fullName>
    </submittedName>
</protein>
<dbReference type="EMBL" id="BAAANS010000042">
    <property type="protein sequence ID" value="GAA2111891.1"/>
    <property type="molecule type" value="Genomic_DNA"/>
</dbReference>
<keyword evidence="2" id="KW-1185">Reference proteome</keyword>
<accession>A0ABN2XIQ1</accession>
<comment type="caution">
    <text evidence="1">The sequence shown here is derived from an EMBL/GenBank/DDBJ whole genome shotgun (WGS) entry which is preliminary data.</text>
</comment>
<sequence>MLSALCLAKTTGWEALHYASPMRLSSIARPTGRFTQAATAVLVTSALAGTPISCLLDRHGSKTAMAAGAAAWRHG</sequence>
<proteinExistence type="predicted"/>
<reference evidence="1 2" key="1">
    <citation type="journal article" date="2019" name="Int. J. Syst. Evol. Microbiol.">
        <title>The Global Catalogue of Microorganisms (GCM) 10K type strain sequencing project: providing services to taxonomists for standard genome sequencing and annotation.</title>
        <authorList>
            <consortium name="The Broad Institute Genomics Platform"/>
            <consortium name="The Broad Institute Genome Sequencing Center for Infectious Disease"/>
            <person name="Wu L."/>
            <person name="Ma J."/>
        </authorList>
    </citation>
    <scope>NUCLEOTIDE SEQUENCE [LARGE SCALE GENOMIC DNA]</scope>
    <source>
        <strain evidence="1 2">JCM 14559</strain>
    </source>
</reference>
<evidence type="ECO:0000313" key="1">
    <source>
        <dbReference type="EMBL" id="GAA2111891.1"/>
    </source>
</evidence>
<name>A0ABN2XIQ1_9ACTN</name>
<organism evidence="1 2">
    <name type="scientific">Kitasatospora saccharophila</name>
    <dbReference type="NCBI Taxonomy" id="407973"/>
    <lineage>
        <taxon>Bacteria</taxon>
        <taxon>Bacillati</taxon>
        <taxon>Actinomycetota</taxon>
        <taxon>Actinomycetes</taxon>
        <taxon>Kitasatosporales</taxon>
        <taxon>Streptomycetaceae</taxon>
        <taxon>Kitasatospora</taxon>
    </lineage>
</organism>
<dbReference type="Proteomes" id="UP001500897">
    <property type="component" value="Unassembled WGS sequence"/>
</dbReference>